<dbReference type="Gene3D" id="2.40.160.50">
    <property type="entry name" value="membrane protein fhac: a member of the omp85/tpsb transporter family"/>
    <property type="match status" value="1"/>
</dbReference>
<dbReference type="InterPro" id="IPR035251">
    <property type="entry name" value="ShlB_POTRA"/>
</dbReference>
<dbReference type="FunFam" id="2.40.160.50:FF:000009">
    <property type="entry name" value="Putative hemolysin activator protein"/>
    <property type="match status" value="1"/>
</dbReference>
<dbReference type="GO" id="GO:0046819">
    <property type="term" value="P:protein secretion by the type V secretion system"/>
    <property type="evidence" value="ECO:0007669"/>
    <property type="project" value="TreeGrafter"/>
</dbReference>
<evidence type="ECO:0000313" key="14">
    <source>
        <dbReference type="Proteomes" id="UP000291078"/>
    </source>
</evidence>
<evidence type="ECO:0000256" key="5">
    <source>
        <dbReference type="ARBA" id="ARBA00023065"/>
    </source>
</evidence>
<evidence type="ECO:0000256" key="7">
    <source>
        <dbReference type="ARBA" id="ARBA00023237"/>
    </source>
</evidence>
<feature type="region of interest" description="Disordered" evidence="8">
    <location>
        <begin position="43"/>
        <end position="86"/>
    </location>
</feature>
<keyword evidence="4" id="KW-0812">Transmembrane</keyword>
<dbReference type="PANTHER" id="PTHR34597">
    <property type="entry name" value="SLR1661 PROTEIN"/>
    <property type="match status" value="1"/>
</dbReference>
<reference evidence="13 14" key="1">
    <citation type="journal article" date="2015" name="Stand. Genomic Sci.">
        <title>Genomic Encyclopedia of Bacterial and Archaeal Type Strains, Phase III: the genomes of soil and plant-associated and newly described type strains.</title>
        <authorList>
            <person name="Whitman W.B."/>
            <person name="Woyke T."/>
            <person name="Klenk H.P."/>
            <person name="Zhou Y."/>
            <person name="Lilburn T.G."/>
            <person name="Beck B.J."/>
            <person name="De Vos P."/>
            <person name="Vandamme P."/>
            <person name="Eisen J.A."/>
            <person name="Garrity G."/>
            <person name="Hugenholtz P."/>
            <person name="Kyrpides N.C."/>
        </authorList>
    </citation>
    <scope>NUCLEOTIDE SEQUENCE [LARGE SCALE GENOMIC DNA]</scope>
    <source>
        <strain evidence="13 14">ASC-9842</strain>
    </source>
</reference>
<evidence type="ECO:0000256" key="4">
    <source>
        <dbReference type="ARBA" id="ARBA00022692"/>
    </source>
</evidence>
<dbReference type="PANTHER" id="PTHR34597:SF3">
    <property type="entry name" value="OUTER MEMBRANE TRANSPORTER CDIB"/>
    <property type="match status" value="1"/>
</dbReference>
<comment type="caution">
    <text evidence="13">The sequence shown here is derived from an EMBL/GenBank/DDBJ whole genome shotgun (WGS) entry which is preliminary data.</text>
</comment>
<dbReference type="InterPro" id="IPR005565">
    <property type="entry name" value="Hemolysn_activator_HlyB_C"/>
</dbReference>
<gene>
    <name evidence="13" type="ORF">EV147_2824</name>
</gene>
<comment type="subcellular location">
    <subcellularLocation>
        <location evidence="1">Cell outer membrane</location>
    </subcellularLocation>
</comment>
<evidence type="ECO:0000259" key="10">
    <source>
        <dbReference type="Pfam" id="PF03865"/>
    </source>
</evidence>
<dbReference type="GO" id="GO:0008320">
    <property type="term" value="F:protein transmembrane transporter activity"/>
    <property type="evidence" value="ECO:0007669"/>
    <property type="project" value="TreeGrafter"/>
</dbReference>
<keyword evidence="14" id="KW-1185">Reference proteome</keyword>
<evidence type="ECO:0000256" key="6">
    <source>
        <dbReference type="ARBA" id="ARBA00023136"/>
    </source>
</evidence>
<dbReference type="Proteomes" id="UP000291078">
    <property type="component" value="Unassembled WGS sequence"/>
</dbReference>
<dbReference type="InterPro" id="IPR051544">
    <property type="entry name" value="TPS_OM_transporter"/>
</dbReference>
<evidence type="ECO:0000259" key="12">
    <source>
        <dbReference type="Pfam" id="PF17287"/>
    </source>
</evidence>
<evidence type="ECO:0000259" key="11">
    <source>
        <dbReference type="Pfam" id="PF08479"/>
    </source>
</evidence>
<dbReference type="InterPro" id="IPR027282">
    <property type="entry name" value="TPS"/>
</dbReference>
<keyword evidence="7" id="KW-0998">Cell outer membrane</keyword>
<dbReference type="Pfam" id="PF08479">
    <property type="entry name" value="POTRA_2"/>
    <property type="match status" value="1"/>
</dbReference>
<protein>
    <submittedName>
        <fullName evidence="13">Hemolysin activation/secretion protein</fullName>
    </submittedName>
</protein>
<evidence type="ECO:0000256" key="2">
    <source>
        <dbReference type="ARBA" id="ARBA00009055"/>
    </source>
</evidence>
<keyword evidence="5" id="KW-0813">Transport</keyword>
<dbReference type="GO" id="GO:0098046">
    <property type="term" value="C:type V protein secretion system complex"/>
    <property type="evidence" value="ECO:0007669"/>
    <property type="project" value="TreeGrafter"/>
</dbReference>
<sequence>MVRGGGNDRNWRFYDLRQRAPRALSALALPLAFPLALSPALPATAQPAPPPSALTLPERDAQQQLRQQERERALREREEAEPDVRLDTPAATAARRLPQDEAPCFRIDQVELAGEAAGQFRWALGAADAPGDPALGRCLGTQGINTVMARVQDAIVQRGYVTTRVLAAPQDLKTGTLTLTVIAGRIRSIRFSEDSDARATRWNAVPAQPGDLLNLRDIEQALENFKRVPTAEADIQITPAEGPGARPGDSDLVIRWHQGMPFRLSATVDDAGSRQTGKYQGSVTVSFDHWWTLNDLFYASLNHDLGGGNGGGGKGTRGYTVHYSVPYDYWLLGLTASGSQYHQSVAGANQTHRYSGDSQNAEVRLARLLHRDAGRRTTAYIRGWTRASSNHIDDTEVQNQRRRMAGWELGLTHREYLGAASLDTSLAYRRGTGALAALHAPEERFAEGTSRPEILLADAQLTLPFALAAQRLRYTGAVRGQWNFTPLVPQDRFSIGNRYTVRGFDGETTLIGDRGWFVRNELALAMGATGFELYAGADYGQVGGGSAAYLAGTRLAGAVLGVRGGYRGLYADLFVGKPLYKPAGFVTAGNTAGFNVSWSY</sequence>
<evidence type="ECO:0000256" key="1">
    <source>
        <dbReference type="ARBA" id="ARBA00004442"/>
    </source>
</evidence>
<dbReference type="Pfam" id="PF17287">
    <property type="entry name" value="POTRA_3"/>
    <property type="match status" value="1"/>
</dbReference>
<feature type="domain" description="Polypeptide-transport-associated ShlB-type" evidence="11">
    <location>
        <begin position="105"/>
        <end position="184"/>
    </location>
</feature>
<dbReference type="Pfam" id="PF03865">
    <property type="entry name" value="ShlB"/>
    <property type="match status" value="1"/>
</dbReference>
<keyword evidence="5" id="KW-0406">Ion transport</keyword>
<evidence type="ECO:0000256" key="9">
    <source>
        <dbReference type="SAM" id="SignalP"/>
    </source>
</evidence>
<keyword evidence="9" id="KW-0732">Signal</keyword>
<dbReference type="OrthoDB" id="290122at2"/>
<keyword evidence="3" id="KW-1134">Transmembrane beta strand</keyword>
<feature type="domain" description="Haemolysin activator HlyB C-terminal" evidence="10">
    <location>
        <begin position="248"/>
        <end position="564"/>
    </location>
</feature>
<keyword evidence="6" id="KW-0472">Membrane</keyword>
<dbReference type="GO" id="GO:0006811">
    <property type="term" value="P:monoatomic ion transport"/>
    <property type="evidence" value="ECO:0007669"/>
    <property type="project" value="UniProtKB-KW"/>
</dbReference>
<feature type="signal peptide" evidence="9">
    <location>
        <begin position="1"/>
        <end position="45"/>
    </location>
</feature>
<dbReference type="Gene3D" id="3.10.20.310">
    <property type="entry name" value="membrane protein fhac"/>
    <property type="match status" value="1"/>
</dbReference>
<proteinExistence type="inferred from homology"/>
<dbReference type="RefSeq" id="WP_130391827.1">
    <property type="nucleotide sequence ID" value="NZ_SGXM01000003.1"/>
</dbReference>
<evidence type="ECO:0000313" key="13">
    <source>
        <dbReference type="EMBL" id="RZT38359.1"/>
    </source>
</evidence>
<accession>A0A4V2FGY1</accession>
<organism evidence="13 14">
    <name type="scientific">Cupriavidus agavae</name>
    <dbReference type="NCBI Taxonomy" id="1001822"/>
    <lineage>
        <taxon>Bacteria</taxon>
        <taxon>Pseudomonadati</taxon>
        <taxon>Pseudomonadota</taxon>
        <taxon>Betaproteobacteria</taxon>
        <taxon>Burkholderiales</taxon>
        <taxon>Burkholderiaceae</taxon>
        <taxon>Cupriavidus</taxon>
    </lineage>
</organism>
<feature type="compositionally biased region" description="Basic and acidic residues" evidence="8">
    <location>
        <begin position="57"/>
        <end position="86"/>
    </location>
</feature>
<dbReference type="GO" id="GO:0009279">
    <property type="term" value="C:cell outer membrane"/>
    <property type="evidence" value="ECO:0007669"/>
    <property type="project" value="UniProtKB-SubCell"/>
</dbReference>
<dbReference type="InterPro" id="IPR013686">
    <property type="entry name" value="Polypept-transport_assoc_ShlB"/>
</dbReference>
<comment type="similarity">
    <text evidence="2">Belongs to the TPS (TC 1.B.20) family.</text>
</comment>
<feature type="domain" description="ShlB POTRA" evidence="12">
    <location>
        <begin position="185"/>
        <end position="239"/>
    </location>
</feature>
<dbReference type="EMBL" id="SGXM01000003">
    <property type="protein sequence ID" value="RZT38359.1"/>
    <property type="molecule type" value="Genomic_DNA"/>
</dbReference>
<evidence type="ECO:0000256" key="3">
    <source>
        <dbReference type="ARBA" id="ARBA00022452"/>
    </source>
</evidence>
<evidence type="ECO:0000256" key="8">
    <source>
        <dbReference type="SAM" id="MobiDB-lite"/>
    </source>
</evidence>
<dbReference type="AlphaFoldDB" id="A0A4V2FGY1"/>
<name>A0A4V2FGY1_9BURK</name>
<feature type="chain" id="PRO_5020875875" evidence="9">
    <location>
        <begin position="46"/>
        <end position="600"/>
    </location>
</feature>
<dbReference type="PIRSF" id="PIRSF029745">
    <property type="entry name" value="FhaC"/>
    <property type="match status" value="1"/>
</dbReference>